<feature type="transmembrane region" description="Helical" evidence="2">
    <location>
        <begin position="342"/>
        <end position="358"/>
    </location>
</feature>
<keyword evidence="5" id="KW-1185">Reference proteome</keyword>
<feature type="transmembrane region" description="Helical" evidence="2">
    <location>
        <begin position="314"/>
        <end position="335"/>
    </location>
</feature>
<name>A0A2T3AKH5_9PEZI</name>
<organism evidence="4 5">
    <name type="scientific">Coniella lustricola</name>
    <dbReference type="NCBI Taxonomy" id="2025994"/>
    <lineage>
        <taxon>Eukaryota</taxon>
        <taxon>Fungi</taxon>
        <taxon>Dikarya</taxon>
        <taxon>Ascomycota</taxon>
        <taxon>Pezizomycotina</taxon>
        <taxon>Sordariomycetes</taxon>
        <taxon>Sordariomycetidae</taxon>
        <taxon>Diaporthales</taxon>
        <taxon>Schizoparmaceae</taxon>
        <taxon>Coniella</taxon>
    </lineage>
</organism>
<dbReference type="InParanoid" id="A0A2T3AKH5"/>
<dbReference type="Pfam" id="PF23317">
    <property type="entry name" value="YVC1_C"/>
    <property type="match status" value="1"/>
</dbReference>
<dbReference type="PANTHER" id="PTHR35859">
    <property type="entry name" value="NONSELECTIVE CATION CHANNEL PROTEIN"/>
    <property type="match status" value="1"/>
</dbReference>
<evidence type="ECO:0000313" key="5">
    <source>
        <dbReference type="Proteomes" id="UP000241462"/>
    </source>
</evidence>
<gene>
    <name evidence="4" type="ORF">BD289DRAFT_401848</name>
</gene>
<feature type="compositionally biased region" description="Polar residues" evidence="1">
    <location>
        <begin position="753"/>
        <end position="766"/>
    </location>
</feature>
<dbReference type="OrthoDB" id="310870at2759"/>
<proteinExistence type="predicted"/>
<keyword evidence="2" id="KW-0472">Membrane</keyword>
<evidence type="ECO:0000256" key="2">
    <source>
        <dbReference type="SAM" id="Phobius"/>
    </source>
</evidence>
<keyword evidence="2" id="KW-0812">Transmembrane</keyword>
<feature type="domain" description="Calcium channel YVC1-like C-terminal transmembrane" evidence="3">
    <location>
        <begin position="323"/>
        <end position="614"/>
    </location>
</feature>
<keyword evidence="2" id="KW-1133">Transmembrane helix</keyword>
<feature type="transmembrane region" description="Helical" evidence="2">
    <location>
        <begin position="370"/>
        <end position="393"/>
    </location>
</feature>
<evidence type="ECO:0000313" key="4">
    <source>
        <dbReference type="EMBL" id="PSS02150.1"/>
    </source>
</evidence>
<feature type="transmembrane region" description="Helical" evidence="2">
    <location>
        <begin position="509"/>
        <end position="530"/>
    </location>
</feature>
<feature type="transmembrane region" description="Helical" evidence="2">
    <location>
        <begin position="452"/>
        <end position="470"/>
    </location>
</feature>
<evidence type="ECO:0000256" key="1">
    <source>
        <dbReference type="SAM" id="MobiDB-lite"/>
    </source>
</evidence>
<dbReference type="PANTHER" id="PTHR35859:SF5">
    <property type="entry name" value="ION TRANSPORT DOMAIN-CONTAINING PROTEIN"/>
    <property type="match status" value="1"/>
</dbReference>
<dbReference type="AlphaFoldDB" id="A0A2T3AKH5"/>
<feature type="region of interest" description="Disordered" evidence="1">
    <location>
        <begin position="635"/>
        <end position="679"/>
    </location>
</feature>
<dbReference type="Proteomes" id="UP000241462">
    <property type="component" value="Unassembled WGS sequence"/>
</dbReference>
<dbReference type="InterPro" id="IPR052971">
    <property type="entry name" value="TRP_calcium_channel"/>
</dbReference>
<reference evidence="4 5" key="1">
    <citation type="journal article" date="2018" name="Mycol. Prog.">
        <title>Coniella lustricola, a new species from submerged detritus.</title>
        <authorList>
            <person name="Raudabaugh D.B."/>
            <person name="Iturriaga T."/>
            <person name="Carver A."/>
            <person name="Mondo S."/>
            <person name="Pangilinan J."/>
            <person name="Lipzen A."/>
            <person name="He G."/>
            <person name="Amirebrahimi M."/>
            <person name="Grigoriev I.V."/>
            <person name="Miller A.N."/>
        </authorList>
    </citation>
    <scope>NUCLEOTIDE SEQUENCE [LARGE SCALE GENOMIC DNA]</scope>
    <source>
        <strain evidence="4 5">B22-T-1</strain>
    </source>
</reference>
<dbReference type="InterPro" id="IPR056336">
    <property type="entry name" value="YVC1_C"/>
</dbReference>
<dbReference type="EMBL" id="KZ678379">
    <property type="protein sequence ID" value="PSS02150.1"/>
    <property type="molecule type" value="Genomic_DNA"/>
</dbReference>
<dbReference type="STRING" id="2025994.A0A2T3AKH5"/>
<feature type="compositionally biased region" description="Basic and acidic residues" evidence="1">
    <location>
        <begin position="152"/>
        <end position="164"/>
    </location>
</feature>
<protein>
    <recommendedName>
        <fullName evidence="3">Calcium channel YVC1-like C-terminal transmembrane domain-containing protein</fullName>
    </recommendedName>
</protein>
<sequence>MPVRAKYRPQVGATEPVRTPSPNSRYVYLHGLPDVRDNDSFRDVIKKLSIYFNEIVTLPVTFEQLRTTSAGAGLTKLVEHLSRNCCNPAIVNALLALKWHYEAATDEKSVNEARANAAEIVAWRFLTHLSEREVVDYCLYEIPDSGDALDETQGRDEESGRQSEEVDENTALLARSLGETVASAKNALLNTGSNKRYLLMQSISRLTMQGEDMDEDEEEEDPTKPFVNLNALEIAAVANAKRFLSQHVVQKIITGIWNGDIVFWDSAYLDLQLHAVWQIADHYLLGLEVGSVKRPRYYNKKTADPFSRLRVPKYLKSFEVMFFFIFLFLYYSVLVERNSDKISVAEVLLYIWLAAFFYDELSEWSDAGSIFYITDIWNLFDITMICIGVVFAIMRIIGLSRHDTRLIEQSFDVLSLEALFMVPRVCSVLSLSPYWGTLIPCLKEMGKDFMKFMVLVVILYMGFLTTFSLIGREHFTLKEMAMNLTKIFYGSSYVGFEIMKDIDPVLGPPLMFIFVTLSSFLLMGSLTGMLSNSFSRVISHAREEYVYVYSVYVLEASTSNRLTHFYPPFNLIALVIFRPFRLFLPSDNKFRAARILLLKATHFPIVGIIMIYEVVRGKVASDEYAGFKGPRFESLSSVSGAGGPGSTHNSMSRKSSRGKMRPSSASSPRPPNRPSRMSISVYEPMQAYRYSPSRIISSTNGDVTPIIGTNDAANDIVDAPTDVELRIAELSNKIDRLTELMLAMQRERDQQQRDNSVGNGDRSPNY</sequence>
<feature type="region of interest" description="Disordered" evidence="1">
    <location>
        <begin position="148"/>
        <end position="168"/>
    </location>
</feature>
<feature type="region of interest" description="Disordered" evidence="1">
    <location>
        <begin position="745"/>
        <end position="766"/>
    </location>
</feature>
<accession>A0A2T3AKH5</accession>
<evidence type="ECO:0000259" key="3">
    <source>
        <dbReference type="Pfam" id="PF23317"/>
    </source>
</evidence>